<keyword evidence="7" id="KW-0829">Tyrosine-protein kinase</keyword>
<reference evidence="11" key="1">
    <citation type="submission" date="2016-01" db="EMBL/GenBank/DDBJ databases">
        <authorList>
            <person name="Mitreva M."/>
            <person name="Pepin K.H."/>
            <person name="Mihindukulasuriya K.A."/>
            <person name="Fulton R."/>
            <person name="Fronick C."/>
            <person name="O'Laughlin M."/>
            <person name="Miner T."/>
            <person name="Herter B."/>
            <person name="Rosa B.A."/>
            <person name="Cordes M."/>
            <person name="Tomlinson C."/>
            <person name="Wollam A."/>
            <person name="Palsikar V.B."/>
            <person name="Mardis E.R."/>
            <person name="Wilson R.K."/>
        </authorList>
    </citation>
    <scope>NUCLEOTIDE SEQUENCE [LARGE SCALE GENOMIC DNA]</scope>
    <source>
        <strain evidence="11">MJR8151</strain>
    </source>
</reference>
<dbReference type="Pfam" id="PF13614">
    <property type="entry name" value="AAA_31"/>
    <property type="match status" value="1"/>
</dbReference>
<evidence type="ECO:0000256" key="6">
    <source>
        <dbReference type="ARBA" id="ARBA00022840"/>
    </source>
</evidence>
<evidence type="ECO:0000259" key="9">
    <source>
        <dbReference type="Pfam" id="PF13614"/>
    </source>
</evidence>
<dbReference type="RefSeq" id="WP_060929793.1">
    <property type="nucleotide sequence ID" value="NZ_KQ955289.1"/>
</dbReference>
<evidence type="ECO:0000256" key="8">
    <source>
        <dbReference type="ARBA" id="ARBA00051245"/>
    </source>
</evidence>
<evidence type="ECO:0000256" key="2">
    <source>
        <dbReference type="ARBA" id="ARBA00011903"/>
    </source>
</evidence>
<gene>
    <name evidence="10" type="ORF">HMPREF3200_01640</name>
</gene>
<keyword evidence="3" id="KW-0808">Transferase</keyword>
<name>A0A133KB11_9FIRM</name>
<evidence type="ECO:0000313" key="10">
    <source>
        <dbReference type="EMBL" id="KWZ76687.1"/>
    </source>
</evidence>
<dbReference type="InterPro" id="IPR005702">
    <property type="entry name" value="Wzc-like_C"/>
</dbReference>
<dbReference type="EC" id="2.7.10.2" evidence="2"/>
<dbReference type="InterPro" id="IPR027417">
    <property type="entry name" value="P-loop_NTPase"/>
</dbReference>
<dbReference type="CDD" id="cd05387">
    <property type="entry name" value="BY-kinase"/>
    <property type="match status" value="1"/>
</dbReference>
<evidence type="ECO:0000256" key="3">
    <source>
        <dbReference type="ARBA" id="ARBA00022679"/>
    </source>
</evidence>
<organism evidence="10 11">
    <name type="scientific">Anaerococcus tetradius</name>
    <dbReference type="NCBI Taxonomy" id="33036"/>
    <lineage>
        <taxon>Bacteria</taxon>
        <taxon>Bacillati</taxon>
        <taxon>Bacillota</taxon>
        <taxon>Tissierellia</taxon>
        <taxon>Tissierellales</taxon>
        <taxon>Peptoniphilaceae</taxon>
        <taxon>Anaerococcus</taxon>
    </lineage>
</organism>
<dbReference type="EMBL" id="LRPM01000071">
    <property type="protein sequence ID" value="KWZ76687.1"/>
    <property type="molecule type" value="Genomic_DNA"/>
</dbReference>
<dbReference type="Gene3D" id="3.40.50.300">
    <property type="entry name" value="P-loop containing nucleotide triphosphate hydrolases"/>
    <property type="match status" value="1"/>
</dbReference>
<dbReference type="STRING" id="33036.HMPREF3200_01640"/>
<protein>
    <recommendedName>
        <fullName evidence="2">non-specific protein-tyrosine kinase</fullName>
        <ecNumber evidence="2">2.7.10.2</ecNumber>
    </recommendedName>
</protein>
<evidence type="ECO:0000256" key="4">
    <source>
        <dbReference type="ARBA" id="ARBA00022741"/>
    </source>
</evidence>
<keyword evidence="5" id="KW-0418">Kinase</keyword>
<dbReference type="AlphaFoldDB" id="A0A133KB11"/>
<dbReference type="InterPro" id="IPR025669">
    <property type="entry name" value="AAA_dom"/>
</dbReference>
<comment type="catalytic activity">
    <reaction evidence="8">
        <text>L-tyrosyl-[protein] + ATP = O-phospho-L-tyrosyl-[protein] + ADP + H(+)</text>
        <dbReference type="Rhea" id="RHEA:10596"/>
        <dbReference type="Rhea" id="RHEA-COMP:10136"/>
        <dbReference type="Rhea" id="RHEA-COMP:20101"/>
        <dbReference type="ChEBI" id="CHEBI:15378"/>
        <dbReference type="ChEBI" id="CHEBI:30616"/>
        <dbReference type="ChEBI" id="CHEBI:46858"/>
        <dbReference type="ChEBI" id="CHEBI:61978"/>
        <dbReference type="ChEBI" id="CHEBI:456216"/>
        <dbReference type="EC" id="2.7.10.2"/>
    </reaction>
</comment>
<evidence type="ECO:0000256" key="1">
    <source>
        <dbReference type="ARBA" id="ARBA00007316"/>
    </source>
</evidence>
<keyword evidence="6" id="KW-0067">ATP-binding</keyword>
<dbReference type="GO" id="GO:0004713">
    <property type="term" value="F:protein tyrosine kinase activity"/>
    <property type="evidence" value="ECO:0007669"/>
    <property type="project" value="TreeGrafter"/>
</dbReference>
<sequence>MFRKKDEEKKEIALQAFYNLEDGLLSALSNDEKVIAFTSTSKHTDQDLNVYVMAKHLAEEGDRILLIDANLREAGLEEITNDKKERGFIDGILGDYQIDDLINYDGKHDNIYIMYSGKVSDYADEFLEPADIKNFFESLRASYDYIFVNTTANTDIAEANMFASLADRVVIFTTYANKDNDIYQESIEQLERVNADILGLVITNYVYSEAEVKELFGEN</sequence>
<feature type="domain" description="AAA" evidence="9">
    <location>
        <begin position="49"/>
        <end position="174"/>
    </location>
</feature>
<keyword evidence="11" id="KW-1185">Reference proteome</keyword>
<evidence type="ECO:0000256" key="7">
    <source>
        <dbReference type="ARBA" id="ARBA00023137"/>
    </source>
</evidence>
<dbReference type="PATRIC" id="fig|33036.3.peg.1623"/>
<dbReference type="InterPro" id="IPR050445">
    <property type="entry name" value="Bact_polysacc_biosynth/exp"/>
</dbReference>
<evidence type="ECO:0000313" key="11">
    <source>
        <dbReference type="Proteomes" id="UP000070383"/>
    </source>
</evidence>
<proteinExistence type="inferred from homology"/>
<dbReference type="PANTHER" id="PTHR32309">
    <property type="entry name" value="TYROSINE-PROTEIN KINASE"/>
    <property type="match status" value="1"/>
</dbReference>
<evidence type="ECO:0000256" key="5">
    <source>
        <dbReference type="ARBA" id="ARBA00022777"/>
    </source>
</evidence>
<dbReference type="SUPFAM" id="SSF52540">
    <property type="entry name" value="P-loop containing nucleoside triphosphate hydrolases"/>
    <property type="match status" value="1"/>
</dbReference>
<dbReference type="Proteomes" id="UP000070383">
    <property type="component" value="Unassembled WGS sequence"/>
</dbReference>
<dbReference type="GO" id="GO:0005886">
    <property type="term" value="C:plasma membrane"/>
    <property type="evidence" value="ECO:0007669"/>
    <property type="project" value="TreeGrafter"/>
</dbReference>
<dbReference type="OrthoDB" id="1690483at2"/>
<comment type="similarity">
    <text evidence="1">Belongs to the CpsD/CapB family.</text>
</comment>
<keyword evidence="4" id="KW-0547">Nucleotide-binding</keyword>
<dbReference type="PANTHER" id="PTHR32309:SF13">
    <property type="entry name" value="FERRIC ENTEROBACTIN TRANSPORT PROTEIN FEPE"/>
    <property type="match status" value="1"/>
</dbReference>
<accession>A0A133KB11</accession>
<comment type="caution">
    <text evidence="10">The sequence shown here is derived from an EMBL/GenBank/DDBJ whole genome shotgun (WGS) entry which is preliminary data.</text>
</comment>